<protein>
    <recommendedName>
        <fullName evidence="2">Maturation</fullName>
    </recommendedName>
</protein>
<organism evidence="1">
    <name type="scientific">Leviviridae sp</name>
    <dbReference type="NCBI Taxonomy" id="2027243"/>
    <lineage>
        <taxon>Viruses</taxon>
        <taxon>Riboviria</taxon>
        <taxon>Orthornavirae</taxon>
        <taxon>Lenarviricota</taxon>
        <taxon>Leviviricetes</taxon>
        <taxon>Norzivirales</taxon>
        <taxon>Fiersviridae</taxon>
    </lineage>
</organism>
<sequence>MFIERGKTKSRTVPGPSLSVKTEWSSASGFHRDAVGTFSLNGTQITESDGNLWPIPKGRPFIDSGSEFYSRKVEVLPIRYPHTTVRIKDGVSATVVNMNVDGEFLIANAWGAAGQSFADTRDPKYLAIPVDDQSSTRSALNVKGAIAVAVCNPTNQVAKTAASVGELLQDVPAIPGLALWKSRLRALETVAASADEFLNVTFGILPTIADMQDFLKGVHKVDKAVDQFIRDSGRQVRRSYHFDTERTETETVVTGASPIGYANKSNNLYPTPSRCLPSYETIRHRVVERKIWFDGAFTYYLPDWYETGNRQNRIKLTAKLLGADVDLNTVWQLAPWSWAVDWFSNAGTFVKAVQSLISYGTIMRYGYVMETTTVTDTYKAGNMIAPYFDASYSGFVNPPYPAIAPVTIRVTTKKRVKANPFGFGVSWDGLSTVQQAIVAALGITRVVR</sequence>
<accession>A0A514D0P5</accession>
<reference evidence="1" key="1">
    <citation type="submission" date="2019-05" db="EMBL/GenBank/DDBJ databases">
        <title>Metatranscriptomic reconstruction reveals RNA viruses with the potential to shape carbon cycling in soil.</title>
        <authorList>
            <person name="Starr E.P."/>
            <person name="Nuccio E."/>
            <person name="Pett-Ridge J."/>
            <person name="Banfield J.F."/>
            <person name="Firestone M.K."/>
        </authorList>
    </citation>
    <scope>NUCLEOTIDE SEQUENCE</scope>
    <source>
        <strain evidence="1">H4_Bulk_46_scaffold_695</strain>
    </source>
</reference>
<name>A0A514D0P5_9VIRU</name>
<proteinExistence type="predicted"/>
<evidence type="ECO:0008006" key="2">
    <source>
        <dbReference type="Google" id="ProtNLM"/>
    </source>
</evidence>
<evidence type="ECO:0000313" key="1">
    <source>
        <dbReference type="EMBL" id="QDH87182.1"/>
    </source>
</evidence>
<dbReference type="EMBL" id="MN033186">
    <property type="protein sequence ID" value="QDH87182.1"/>
    <property type="molecule type" value="Genomic_RNA"/>
</dbReference>
<gene>
    <name evidence="1" type="ORF">H4Bulk46695_000003</name>
</gene>